<organism evidence="2 3">
    <name type="scientific">Orbilia brochopaga</name>
    <dbReference type="NCBI Taxonomy" id="3140254"/>
    <lineage>
        <taxon>Eukaryota</taxon>
        <taxon>Fungi</taxon>
        <taxon>Dikarya</taxon>
        <taxon>Ascomycota</taxon>
        <taxon>Pezizomycotina</taxon>
        <taxon>Orbiliomycetes</taxon>
        <taxon>Orbiliales</taxon>
        <taxon>Orbiliaceae</taxon>
        <taxon>Orbilia</taxon>
    </lineage>
</organism>
<evidence type="ECO:0000313" key="3">
    <source>
        <dbReference type="Proteomes" id="UP001375240"/>
    </source>
</evidence>
<gene>
    <name evidence="2" type="ORF">TWF696_004622</name>
</gene>
<evidence type="ECO:0000313" key="2">
    <source>
        <dbReference type="EMBL" id="KAK6355523.1"/>
    </source>
</evidence>
<keyword evidence="3" id="KW-1185">Reference proteome</keyword>
<comment type="caution">
    <text evidence="2">The sequence shown here is derived from an EMBL/GenBank/DDBJ whole genome shotgun (WGS) entry which is preliminary data.</text>
</comment>
<evidence type="ECO:0000259" key="1">
    <source>
        <dbReference type="Pfam" id="PF14479"/>
    </source>
</evidence>
<dbReference type="Proteomes" id="UP001375240">
    <property type="component" value="Unassembled WGS sequence"/>
</dbReference>
<protein>
    <recommendedName>
        <fullName evidence="1">Prion-inhibition and propagation HeLo domain-containing protein</fullName>
    </recommendedName>
</protein>
<dbReference type="Gene3D" id="1.20.120.1020">
    <property type="entry name" value="Prion-inhibition and propagation, HeLo domain"/>
    <property type="match status" value="1"/>
</dbReference>
<dbReference type="EMBL" id="JAVHNQ010000002">
    <property type="protein sequence ID" value="KAK6355523.1"/>
    <property type="molecule type" value="Genomic_DNA"/>
</dbReference>
<proteinExistence type="predicted"/>
<dbReference type="InterPro" id="IPR038305">
    <property type="entry name" value="HeLo_sf"/>
</dbReference>
<sequence>MPVSETTTATIGDSGIVGVLQSLLQCYRNFLTAHDFGDELAILQLRAALLENSTTAWAIAVGIIDEQEYPQNKFLVARPTENNARLAKETLASVCEQLNLANEELTRRLKQGPTDKTRLENALNKATTLVDRLVTDFAPVEQNQQLEVFCERIKELKLREGDLKELQKRKIDQFSHRALKSLEDKRAAGSRFININVTKDATVNIGDYYDKDWKYDGVRRQQGHSDTYEVISVTDKAFVNIGDSFGGNHPVWTRLEQMQAARSKGPKNGGLND</sequence>
<feature type="domain" description="Prion-inhibition and propagation HeLo" evidence="1">
    <location>
        <begin position="11"/>
        <end position="98"/>
    </location>
</feature>
<dbReference type="AlphaFoldDB" id="A0AAV9V8I4"/>
<name>A0AAV9V8I4_9PEZI</name>
<dbReference type="InterPro" id="IPR029498">
    <property type="entry name" value="HeLo_dom"/>
</dbReference>
<dbReference type="Pfam" id="PF14479">
    <property type="entry name" value="HeLo"/>
    <property type="match status" value="1"/>
</dbReference>
<reference evidence="2 3" key="1">
    <citation type="submission" date="2019-10" db="EMBL/GenBank/DDBJ databases">
        <authorList>
            <person name="Palmer J.M."/>
        </authorList>
    </citation>
    <scope>NUCLEOTIDE SEQUENCE [LARGE SCALE GENOMIC DNA]</scope>
    <source>
        <strain evidence="2 3">TWF696</strain>
    </source>
</reference>
<accession>A0AAV9V8I4</accession>